<reference evidence="2" key="2">
    <citation type="submission" date="2025-08" db="UniProtKB">
        <authorList>
            <consortium name="Ensembl"/>
        </authorList>
    </citation>
    <scope>IDENTIFICATION</scope>
</reference>
<proteinExistence type="predicted"/>
<sequence>MSWGGTLCRGQPTSQHPTPQHPTYHHPTSQHPSPQRPMAQHPMSQHPTPQHPTPVMVSLGWAHPRAGPFMWLPILHTRTKLSGRASLVPRVGARVVNAIRMSPTTACPWAVPCG</sequence>
<dbReference type="Proteomes" id="UP000694400">
    <property type="component" value="Chromosome Z"/>
</dbReference>
<reference evidence="2" key="1">
    <citation type="submission" date="2019-08" db="EMBL/GenBank/DDBJ databases">
        <title>Three high-quality genomes provides insights into domestication of ducks.</title>
        <authorList>
            <person name="Hou Z.C."/>
            <person name="Zhu F."/>
            <person name="Yin Z.T."/>
            <person name="Zhang F."/>
        </authorList>
    </citation>
    <scope>NUCLEOTIDE SEQUENCE [LARGE SCALE GENOMIC DNA]</scope>
</reference>
<accession>A0A8B9SVT3</accession>
<name>A0A8B9SVT3_ANAPL</name>
<dbReference type="AlphaFoldDB" id="A0A8B9SVT3"/>
<reference evidence="2" key="3">
    <citation type="submission" date="2025-09" db="UniProtKB">
        <authorList>
            <consortium name="Ensembl"/>
        </authorList>
    </citation>
    <scope>IDENTIFICATION</scope>
</reference>
<evidence type="ECO:0000313" key="2">
    <source>
        <dbReference type="Ensembl" id="ENSAPLP00020012049.1"/>
    </source>
</evidence>
<evidence type="ECO:0000256" key="1">
    <source>
        <dbReference type="SAM" id="MobiDB-lite"/>
    </source>
</evidence>
<feature type="region of interest" description="Disordered" evidence="1">
    <location>
        <begin position="1"/>
        <end position="59"/>
    </location>
</feature>
<organism evidence="2 3">
    <name type="scientific">Anas platyrhynchos</name>
    <name type="common">Mallard</name>
    <name type="synonym">Anas boschas</name>
    <dbReference type="NCBI Taxonomy" id="8839"/>
    <lineage>
        <taxon>Eukaryota</taxon>
        <taxon>Metazoa</taxon>
        <taxon>Chordata</taxon>
        <taxon>Craniata</taxon>
        <taxon>Vertebrata</taxon>
        <taxon>Euteleostomi</taxon>
        <taxon>Archelosauria</taxon>
        <taxon>Archosauria</taxon>
        <taxon>Dinosauria</taxon>
        <taxon>Saurischia</taxon>
        <taxon>Theropoda</taxon>
        <taxon>Coelurosauria</taxon>
        <taxon>Aves</taxon>
        <taxon>Neognathae</taxon>
        <taxon>Galloanserae</taxon>
        <taxon>Anseriformes</taxon>
        <taxon>Anatidae</taxon>
        <taxon>Anatinae</taxon>
        <taxon>Anas</taxon>
    </lineage>
</organism>
<dbReference type="Ensembl" id="ENSAPLT00020012971.1">
    <property type="protein sequence ID" value="ENSAPLP00020012049.1"/>
    <property type="gene ID" value="ENSAPLG00020008846.1"/>
</dbReference>
<protein>
    <submittedName>
        <fullName evidence="2">Uncharacterized protein</fullName>
    </submittedName>
</protein>
<evidence type="ECO:0000313" key="3">
    <source>
        <dbReference type="Proteomes" id="UP000694400"/>
    </source>
</evidence>
<feature type="compositionally biased region" description="Low complexity" evidence="1">
    <location>
        <begin position="11"/>
        <end position="33"/>
    </location>
</feature>